<sequence length="104" mass="11967">MGTVRPVLPKEAASAMKSEGYILLDMRPEWEREGARVSRPLHMPLFVEDMDNGPLTLLTRWVHFRYIGLWTGQNFTMINPDFVRLRQVKVKVPDKESKPLVACG</sequence>
<gene>
    <name evidence="1" type="ORF">Vadar_009636</name>
</gene>
<proteinExistence type="predicted"/>
<comment type="caution">
    <text evidence="1">The sequence shown here is derived from an EMBL/GenBank/DDBJ whole genome shotgun (WGS) entry which is preliminary data.</text>
</comment>
<organism evidence="1 2">
    <name type="scientific">Vaccinium darrowii</name>
    <dbReference type="NCBI Taxonomy" id="229202"/>
    <lineage>
        <taxon>Eukaryota</taxon>
        <taxon>Viridiplantae</taxon>
        <taxon>Streptophyta</taxon>
        <taxon>Embryophyta</taxon>
        <taxon>Tracheophyta</taxon>
        <taxon>Spermatophyta</taxon>
        <taxon>Magnoliopsida</taxon>
        <taxon>eudicotyledons</taxon>
        <taxon>Gunneridae</taxon>
        <taxon>Pentapetalae</taxon>
        <taxon>asterids</taxon>
        <taxon>Ericales</taxon>
        <taxon>Ericaceae</taxon>
        <taxon>Vaccinioideae</taxon>
        <taxon>Vaccinieae</taxon>
        <taxon>Vaccinium</taxon>
    </lineage>
</organism>
<dbReference type="EMBL" id="CM037157">
    <property type="protein sequence ID" value="KAH7848878.1"/>
    <property type="molecule type" value="Genomic_DNA"/>
</dbReference>
<reference evidence="1 2" key="1">
    <citation type="journal article" date="2021" name="Hortic Res">
        <title>High-quality reference genome and annotation aids understanding of berry development for evergreen blueberry (Vaccinium darrowii).</title>
        <authorList>
            <person name="Yu J."/>
            <person name="Hulse-Kemp A.M."/>
            <person name="Babiker E."/>
            <person name="Staton M."/>
        </authorList>
    </citation>
    <scope>NUCLEOTIDE SEQUENCE [LARGE SCALE GENOMIC DNA]</scope>
    <source>
        <strain evidence="2">cv. NJ 8807/NJ 8810</strain>
        <tissue evidence="1">Young leaf</tissue>
    </source>
</reference>
<dbReference type="Proteomes" id="UP000828048">
    <property type="component" value="Chromosome 7"/>
</dbReference>
<protein>
    <submittedName>
        <fullName evidence="1">Uncharacterized protein</fullName>
    </submittedName>
</protein>
<name>A0ACB7Y5T8_9ERIC</name>
<accession>A0ACB7Y5T8</accession>
<evidence type="ECO:0000313" key="1">
    <source>
        <dbReference type="EMBL" id="KAH7848878.1"/>
    </source>
</evidence>
<keyword evidence="2" id="KW-1185">Reference proteome</keyword>
<evidence type="ECO:0000313" key="2">
    <source>
        <dbReference type="Proteomes" id="UP000828048"/>
    </source>
</evidence>